<organism evidence="1 2">
    <name type="scientific">Xylaria curta</name>
    <dbReference type="NCBI Taxonomy" id="42375"/>
    <lineage>
        <taxon>Eukaryota</taxon>
        <taxon>Fungi</taxon>
        <taxon>Dikarya</taxon>
        <taxon>Ascomycota</taxon>
        <taxon>Pezizomycotina</taxon>
        <taxon>Sordariomycetes</taxon>
        <taxon>Xylariomycetidae</taxon>
        <taxon>Xylariales</taxon>
        <taxon>Xylariaceae</taxon>
        <taxon>Xylaria</taxon>
    </lineage>
</organism>
<evidence type="ECO:0000313" key="2">
    <source>
        <dbReference type="Proteomes" id="UP001143856"/>
    </source>
</evidence>
<name>A0ACC1MVN2_9PEZI</name>
<evidence type="ECO:0000313" key="1">
    <source>
        <dbReference type="EMBL" id="KAJ2970666.1"/>
    </source>
</evidence>
<accession>A0ACC1MVN2</accession>
<proteinExistence type="predicted"/>
<keyword evidence="2" id="KW-1185">Reference proteome</keyword>
<comment type="caution">
    <text evidence="1">The sequence shown here is derived from an EMBL/GenBank/DDBJ whole genome shotgun (WGS) entry which is preliminary data.</text>
</comment>
<gene>
    <name evidence="1" type="ORF">NUW58_g9627</name>
</gene>
<reference evidence="1" key="1">
    <citation type="submission" date="2022-10" db="EMBL/GenBank/DDBJ databases">
        <title>Genome Sequence of Xylaria curta.</title>
        <authorList>
            <person name="Buettner E."/>
        </authorList>
    </citation>
    <scope>NUCLEOTIDE SEQUENCE</scope>
    <source>
        <strain evidence="1">Babe10</strain>
    </source>
</reference>
<dbReference type="EMBL" id="JAPDGR010003594">
    <property type="protein sequence ID" value="KAJ2970666.1"/>
    <property type="molecule type" value="Genomic_DNA"/>
</dbReference>
<protein>
    <submittedName>
        <fullName evidence="1">Uncharacterized protein</fullName>
    </submittedName>
</protein>
<sequence>MISPAPAAKHAAVSPSQSPQSSDAENQPPSSKPSNTAKSTRVALAPVATTPERSLSPSKRNVIAGLQSTHAWTAVDVEMIFDDLDQENALSTGQFLKSGMDLTSPEKRMTVEEWIYHNAEQAEKQLKHECETIVMAFEREGTRAMQVLEGIIVD</sequence>
<dbReference type="Proteomes" id="UP001143856">
    <property type="component" value="Unassembled WGS sequence"/>
</dbReference>